<evidence type="ECO:0000313" key="1">
    <source>
        <dbReference type="EMBL" id="OBZ73059.1"/>
    </source>
</evidence>
<sequence length="161" mass="18358">MIAALSKSDIYAALYGRHDERYHWAFILATDDVSGYKYHASNLENPAVWQYVCEPFDTTKEWKPLVILAKLGRCPPNVSTSDLDRLFRSIPLQTPESDAPHPFTCRIWFRTAMRALNDHNILSCVSVSALEWELVDLANDNATAVGLGRPWKLYVELRSCK</sequence>
<dbReference type="InterPro" id="IPR054208">
    <property type="entry name" value="DUF6914"/>
</dbReference>
<gene>
    <name evidence="1" type="ORF">A0H81_06596</name>
</gene>
<dbReference type="OMA" id="CTRYHAS"/>
<dbReference type="Proteomes" id="UP000092993">
    <property type="component" value="Unassembled WGS sequence"/>
</dbReference>
<keyword evidence="2" id="KW-1185">Reference proteome</keyword>
<accession>A0A1C7M9J2</accession>
<organism evidence="1 2">
    <name type="scientific">Grifola frondosa</name>
    <name type="common">Maitake</name>
    <name type="synonym">Polyporus frondosus</name>
    <dbReference type="NCBI Taxonomy" id="5627"/>
    <lineage>
        <taxon>Eukaryota</taxon>
        <taxon>Fungi</taxon>
        <taxon>Dikarya</taxon>
        <taxon>Basidiomycota</taxon>
        <taxon>Agaricomycotina</taxon>
        <taxon>Agaricomycetes</taxon>
        <taxon>Polyporales</taxon>
        <taxon>Grifolaceae</taxon>
        <taxon>Grifola</taxon>
    </lineage>
</organism>
<evidence type="ECO:0000313" key="2">
    <source>
        <dbReference type="Proteomes" id="UP000092993"/>
    </source>
</evidence>
<proteinExistence type="predicted"/>
<dbReference type="OrthoDB" id="3016366at2759"/>
<comment type="caution">
    <text evidence="1">The sequence shown here is derived from an EMBL/GenBank/DDBJ whole genome shotgun (WGS) entry which is preliminary data.</text>
</comment>
<name>A0A1C7M9J2_GRIFR</name>
<dbReference type="Pfam" id="PF21858">
    <property type="entry name" value="DUF6914"/>
    <property type="match status" value="1"/>
</dbReference>
<reference evidence="1 2" key="1">
    <citation type="submission" date="2016-03" db="EMBL/GenBank/DDBJ databases">
        <title>Whole genome sequencing of Grifola frondosa 9006-11.</title>
        <authorList>
            <person name="Min B."/>
            <person name="Park H."/>
            <person name="Kim J.-G."/>
            <person name="Cho H."/>
            <person name="Oh Y.-L."/>
            <person name="Kong W.-S."/>
            <person name="Choi I.-G."/>
        </authorList>
    </citation>
    <scope>NUCLEOTIDE SEQUENCE [LARGE SCALE GENOMIC DNA]</scope>
    <source>
        <strain evidence="1 2">9006-11</strain>
    </source>
</reference>
<dbReference type="EMBL" id="LUGG01000007">
    <property type="protein sequence ID" value="OBZ73059.1"/>
    <property type="molecule type" value="Genomic_DNA"/>
</dbReference>
<protein>
    <submittedName>
        <fullName evidence="1">Uncharacterized protein</fullName>
    </submittedName>
</protein>
<dbReference type="AlphaFoldDB" id="A0A1C7M9J2"/>